<evidence type="ECO:0000313" key="1">
    <source>
        <dbReference type="EMBL" id="SEO97412.1"/>
    </source>
</evidence>
<name>A0A1H8U2B0_9EURY</name>
<evidence type="ECO:0000313" key="2">
    <source>
        <dbReference type="Proteomes" id="UP000198775"/>
    </source>
</evidence>
<dbReference type="EMBL" id="FOCX01000025">
    <property type="protein sequence ID" value="SEO97412.1"/>
    <property type="molecule type" value="Genomic_DNA"/>
</dbReference>
<keyword evidence="2" id="KW-1185">Reference proteome</keyword>
<organism evidence="1 2">
    <name type="scientific">Halorientalis persicus</name>
    <dbReference type="NCBI Taxonomy" id="1367881"/>
    <lineage>
        <taxon>Archaea</taxon>
        <taxon>Methanobacteriati</taxon>
        <taxon>Methanobacteriota</taxon>
        <taxon>Stenosarchaea group</taxon>
        <taxon>Halobacteria</taxon>
        <taxon>Halobacteriales</taxon>
        <taxon>Haloarculaceae</taxon>
        <taxon>Halorientalis</taxon>
    </lineage>
</organism>
<dbReference type="Proteomes" id="UP000198775">
    <property type="component" value="Unassembled WGS sequence"/>
</dbReference>
<dbReference type="AlphaFoldDB" id="A0A1H8U2B0"/>
<accession>A0A1H8U2B0</accession>
<reference evidence="2" key="1">
    <citation type="submission" date="2016-10" db="EMBL/GenBank/DDBJ databases">
        <authorList>
            <person name="Varghese N."/>
            <person name="Submissions S."/>
        </authorList>
    </citation>
    <scope>NUCLEOTIDE SEQUENCE [LARGE SCALE GENOMIC DNA]</scope>
    <source>
        <strain evidence="2">IBRC-M 10043</strain>
    </source>
</reference>
<proteinExistence type="predicted"/>
<sequence>MAIWVIVMGDAARSHARTRFRKALEQNFENENRERNEVYDEAINRLLRISGDVKAIDQIAYDIAENPDEIGFPGDESYPK</sequence>
<protein>
    <submittedName>
        <fullName evidence="1">Uncharacterized protein</fullName>
    </submittedName>
</protein>
<gene>
    <name evidence="1" type="ORF">SAMN05216388_102531</name>
</gene>